<dbReference type="EMBL" id="CP015581">
    <property type="protein sequence ID" value="ARU99750.1"/>
    <property type="molecule type" value="Genomic_DNA"/>
</dbReference>
<protein>
    <submittedName>
        <fullName evidence="1">Uncharacterized protein</fullName>
    </submittedName>
</protein>
<name>A0A1Y0LDG6_TATCI</name>
<organism evidence="1 4">
    <name type="scientific">Tatumella citrea</name>
    <name type="common">Pantoea citrea</name>
    <dbReference type="NCBI Taxonomy" id="53336"/>
    <lineage>
        <taxon>Bacteria</taxon>
        <taxon>Pseudomonadati</taxon>
        <taxon>Pseudomonadota</taxon>
        <taxon>Gammaproteobacteria</taxon>
        <taxon>Enterobacterales</taxon>
        <taxon>Erwiniaceae</taxon>
        <taxon>Tatumella</taxon>
    </lineage>
</organism>
<sequence length="64" mass="6652">MISLCRKSTCSFSGFPSCRMLPGDQTHLKGDTGEYFGASVSCLSVGAIAPVREISVVVAAADIL</sequence>
<evidence type="ECO:0000313" key="2">
    <source>
        <dbReference type="EMBL" id="ARU99750.1"/>
    </source>
</evidence>
<gene>
    <name evidence="1" type="ORF">A7K98_19510</name>
    <name evidence="2" type="ORF">A7K99_19495</name>
</gene>
<proteinExistence type="predicted"/>
<keyword evidence="3" id="KW-1185">Reference proteome</keyword>
<dbReference type="Proteomes" id="UP000195814">
    <property type="component" value="Chromosome"/>
</dbReference>
<evidence type="ECO:0000313" key="1">
    <source>
        <dbReference type="EMBL" id="ARU95709.1"/>
    </source>
</evidence>
<dbReference type="AlphaFoldDB" id="A0A1Y0LDG6"/>
<dbReference type="EMBL" id="CP015579">
    <property type="protein sequence ID" value="ARU95709.1"/>
    <property type="molecule type" value="Genomic_DNA"/>
</dbReference>
<dbReference type="Proteomes" id="UP000195729">
    <property type="component" value="Chromosome"/>
</dbReference>
<evidence type="ECO:0000313" key="3">
    <source>
        <dbReference type="Proteomes" id="UP000195729"/>
    </source>
</evidence>
<reference evidence="3 4" key="1">
    <citation type="submission" date="2016-05" db="EMBL/GenBank/DDBJ databases">
        <title>Complete genome sequence of two 2,5-diketo-D-glunonic acid producing strain Tatumella citrea.</title>
        <authorList>
            <person name="Duan C."/>
            <person name="Yang J."/>
            <person name="Yang S."/>
        </authorList>
    </citation>
    <scope>NUCLEOTIDE SEQUENCE [LARGE SCALE GENOMIC DNA]</scope>
    <source>
        <strain evidence="2 3">ATCC 39140</strain>
        <strain evidence="1 4">DSM 13699</strain>
    </source>
</reference>
<dbReference type="KEGG" id="tci:A7K98_19510"/>
<evidence type="ECO:0000313" key="4">
    <source>
        <dbReference type="Proteomes" id="UP000195814"/>
    </source>
</evidence>
<accession>A0A1Y0LDG6</accession>